<name>A0A075I0W9_9ARCH</name>
<reference evidence="1" key="1">
    <citation type="journal article" date="2014" name="Genome Biol. Evol.">
        <title>Pangenome evidence for extensive interdomain horizontal transfer affecting lineage core and shell genes in uncultured planktonic thaumarchaeota and euryarchaeota.</title>
        <authorList>
            <person name="Deschamps P."/>
            <person name="Zivanovic Y."/>
            <person name="Moreira D."/>
            <person name="Rodriguez-Valera F."/>
            <person name="Lopez-Garcia P."/>
        </authorList>
    </citation>
    <scope>NUCLEOTIDE SEQUENCE</scope>
</reference>
<proteinExistence type="predicted"/>
<organism evidence="1">
    <name type="scientific">uncultured marine thaumarchaeote KM3_89_H08</name>
    <dbReference type="NCBI Taxonomy" id="1456341"/>
    <lineage>
        <taxon>Archaea</taxon>
        <taxon>Nitrososphaerota</taxon>
        <taxon>environmental samples</taxon>
    </lineage>
</organism>
<sequence>MRIGNPTNNEFFLELNKINEEIQNSFLKKISHETRSVSCDVMLGDSTTKKVETFDIKNVETFLGRFESHLSEWNSQGVTYSSDEDLRRIFIKSEIKLGNYILSLHISLQYHVLLYYKPIQRVVDLQKKLAELIDAGGNSESKYEEESDRLIIEKLNELGFKDMPKQELFELFYNDEELAKKIKNMIDDSQPEVIDIQGQKNQLFKELDNLLIETFHTTSVIIDEQKLVNGEEGCLCNIDLEYVDNGAKQGLVDATLIDEQNKLLIKQNITKILNVILE</sequence>
<evidence type="ECO:0000313" key="1">
    <source>
        <dbReference type="EMBL" id="AIF20462.1"/>
    </source>
</evidence>
<dbReference type="EMBL" id="KF901165">
    <property type="protein sequence ID" value="AIF20462.1"/>
    <property type="molecule type" value="Genomic_DNA"/>
</dbReference>
<protein>
    <submittedName>
        <fullName evidence="1">Uncharacterized protein</fullName>
    </submittedName>
</protein>
<accession>A0A075I0W9</accession>
<dbReference type="AlphaFoldDB" id="A0A075I0W9"/>